<accession>A0ABT6WKH5</accession>
<dbReference type="Proteomes" id="UP001241758">
    <property type="component" value="Unassembled WGS sequence"/>
</dbReference>
<dbReference type="EMBL" id="JASCTH010000010">
    <property type="protein sequence ID" value="MDI6100238.1"/>
    <property type="molecule type" value="Genomic_DNA"/>
</dbReference>
<keyword evidence="2" id="KW-1185">Reference proteome</keyword>
<evidence type="ECO:0000313" key="1">
    <source>
        <dbReference type="EMBL" id="MDI6100238.1"/>
    </source>
</evidence>
<evidence type="ECO:0008006" key="3">
    <source>
        <dbReference type="Google" id="ProtNLM"/>
    </source>
</evidence>
<proteinExistence type="predicted"/>
<protein>
    <recommendedName>
        <fullName evidence="3">HEAT repeat domain-containing protein</fullName>
    </recommendedName>
</protein>
<dbReference type="RefSeq" id="WP_282760911.1">
    <property type="nucleotide sequence ID" value="NZ_JASCTH010000010.1"/>
</dbReference>
<evidence type="ECO:0000313" key="2">
    <source>
        <dbReference type="Proteomes" id="UP001241758"/>
    </source>
</evidence>
<name>A0ABT6WKH5_9ACTN</name>
<organism evidence="1 2">
    <name type="scientific">Actinoplanes sandaracinus</name>
    <dbReference type="NCBI Taxonomy" id="3045177"/>
    <lineage>
        <taxon>Bacteria</taxon>
        <taxon>Bacillati</taxon>
        <taxon>Actinomycetota</taxon>
        <taxon>Actinomycetes</taxon>
        <taxon>Micromonosporales</taxon>
        <taxon>Micromonosporaceae</taxon>
        <taxon>Actinoplanes</taxon>
    </lineage>
</organism>
<sequence>MSVINVLSEDKPDGLEMSMLPAIREIRQNGPGRLRRAALKALVHLAGERSLDPGDLAVLRRLIAIKQLRDRPQPLGACWDYWLAVRGGDQRGILRVLGLDRTTPATYPLGQVLIDHLAHGGPDDELTYRHVFVSPEVNGWTVVSGPSCDPERPEVGRWVRELSAVYGDAQAYYHGGQGDGDAWLVGVSGDIVRRVHTEDLGSSEGEPLPVERRILAELGLTGPPERLDDEGSDQHDFFFECTAPRVAQSLSFDPVWTGFPTDPEVRGRAVLAWPSTDDDVSVLTGCYGVYL</sequence>
<gene>
    <name evidence="1" type="ORF">QLQ12_16660</name>
</gene>
<comment type="caution">
    <text evidence="1">The sequence shown here is derived from an EMBL/GenBank/DDBJ whole genome shotgun (WGS) entry which is preliminary data.</text>
</comment>
<reference evidence="1 2" key="1">
    <citation type="submission" date="2023-05" db="EMBL/GenBank/DDBJ databases">
        <title>Actinoplanes sp. NEAU-A12 genome sequencing.</title>
        <authorList>
            <person name="Wang Z.-S."/>
        </authorList>
    </citation>
    <scope>NUCLEOTIDE SEQUENCE [LARGE SCALE GENOMIC DNA]</scope>
    <source>
        <strain evidence="1 2">NEAU-A12</strain>
    </source>
</reference>